<feature type="region of interest" description="Disordered" evidence="1">
    <location>
        <begin position="1"/>
        <end position="20"/>
    </location>
</feature>
<accession>A0A2S4MEG2</accession>
<evidence type="ECO:0000313" key="2">
    <source>
        <dbReference type="EMBL" id="POR53153.1"/>
    </source>
</evidence>
<keyword evidence="3" id="KW-1185">Reference proteome</keyword>
<organism evidence="2 3">
    <name type="scientific">Bosea psychrotolerans</name>
    <dbReference type="NCBI Taxonomy" id="1871628"/>
    <lineage>
        <taxon>Bacteria</taxon>
        <taxon>Pseudomonadati</taxon>
        <taxon>Pseudomonadota</taxon>
        <taxon>Alphaproteobacteria</taxon>
        <taxon>Hyphomicrobiales</taxon>
        <taxon>Boseaceae</taxon>
        <taxon>Bosea</taxon>
    </lineage>
</organism>
<proteinExistence type="predicted"/>
<dbReference type="EMBL" id="PQFZ01000004">
    <property type="protein sequence ID" value="POR53153.1"/>
    <property type="molecule type" value="Genomic_DNA"/>
</dbReference>
<protein>
    <submittedName>
        <fullName evidence="2">Uncharacterized protein</fullName>
    </submittedName>
</protein>
<sequence>MRHQPLTSVPGGLREARDPKRVMVGLAPTILGTSALWSRDSRDKPENDGKGCDQSRSNSLMPVFERVWASTVLTMTAQESEGPGVPSGKGLPGSEPGTTTE</sequence>
<feature type="compositionally biased region" description="Basic and acidic residues" evidence="1">
    <location>
        <begin position="39"/>
        <end position="53"/>
    </location>
</feature>
<evidence type="ECO:0000256" key="1">
    <source>
        <dbReference type="SAM" id="MobiDB-lite"/>
    </source>
</evidence>
<name>A0A2S4MEG2_9HYPH</name>
<comment type="caution">
    <text evidence="2">The sequence shown here is derived from an EMBL/GenBank/DDBJ whole genome shotgun (WGS) entry which is preliminary data.</text>
</comment>
<gene>
    <name evidence="2" type="ORF">CYD53_104128</name>
</gene>
<dbReference type="Proteomes" id="UP000236919">
    <property type="component" value="Unassembled WGS sequence"/>
</dbReference>
<evidence type="ECO:0000313" key="3">
    <source>
        <dbReference type="Proteomes" id="UP000236919"/>
    </source>
</evidence>
<dbReference type="AlphaFoldDB" id="A0A2S4MEG2"/>
<feature type="region of interest" description="Disordered" evidence="1">
    <location>
        <begin position="33"/>
        <end position="58"/>
    </location>
</feature>
<reference evidence="2 3" key="1">
    <citation type="submission" date="2018-01" db="EMBL/GenBank/DDBJ databases">
        <title>Genomic Encyclopedia of Type Strains, Phase III (KMG-III): the genomes of soil and plant-associated and newly described type strains.</title>
        <authorList>
            <person name="Whitman W."/>
        </authorList>
    </citation>
    <scope>NUCLEOTIDE SEQUENCE [LARGE SCALE GENOMIC DNA]</scope>
    <source>
        <strain evidence="2 3">1131</strain>
    </source>
</reference>
<feature type="region of interest" description="Disordered" evidence="1">
    <location>
        <begin position="76"/>
        <end position="101"/>
    </location>
</feature>